<dbReference type="AlphaFoldDB" id="A0AA35TYJ2"/>
<dbReference type="EMBL" id="CASHTH010004375">
    <property type="protein sequence ID" value="CAI8056609.1"/>
    <property type="molecule type" value="Genomic_DNA"/>
</dbReference>
<evidence type="ECO:0000313" key="3">
    <source>
        <dbReference type="Proteomes" id="UP001174909"/>
    </source>
</evidence>
<gene>
    <name evidence="2" type="ORF">GBAR_LOCUS30847</name>
</gene>
<organism evidence="2 3">
    <name type="scientific">Geodia barretti</name>
    <name type="common">Barrett's horny sponge</name>
    <dbReference type="NCBI Taxonomy" id="519541"/>
    <lineage>
        <taxon>Eukaryota</taxon>
        <taxon>Metazoa</taxon>
        <taxon>Porifera</taxon>
        <taxon>Demospongiae</taxon>
        <taxon>Heteroscleromorpha</taxon>
        <taxon>Tetractinellida</taxon>
        <taxon>Astrophorina</taxon>
        <taxon>Geodiidae</taxon>
        <taxon>Geodia</taxon>
    </lineage>
</organism>
<feature type="coiled-coil region" evidence="1">
    <location>
        <begin position="53"/>
        <end position="87"/>
    </location>
</feature>
<evidence type="ECO:0000256" key="1">
    <source>
        <dbReference type="SAM" id="Coils"/>
    </source>
</evidence>
<feature type="non-terminal residue" evidence="2">
    <location>
        <position position="122"/>
    </location>
</feature>
<comment type="caution">
    <text evidence="2">The sequence shown here is derived from an EMBL/GenBank/DDBJ whole genome shotgun (WGS) entry which is preliminary data.</text>
</comment>
<keyword evidence="1" id="KW-0175">Coiled coil</keyword>
<keyword evidence="3" id="KW-1185">Reference proteome</keyword>
<accession>A0AA35TYJ2</accession>
<protein>
    <submittedName>
        <fullName evidence="2">Uncharacterized protein</fullName>
    </submittedName>
</protein>
<evidence type="ECO:0000313" key="2">
    <source>
        <dbReference type="EMBL" id="CAI8056609.1"/>
    </source>
</evidence>
<name>A0AA35TYJ2_GEOBA</name>
<reference evidence="2" key="1">
    <citation type="submission" date="2023-03" db="EMBL/GenBank/DDBJ databases">
        <authorList>
            <person name="Steffen K."/>
            <person name="Cardenas P."/>
        </authorList>
    </citation>
    <scope>NUCLEOTIDE SEQUENCE</scope>
</reference>
<dbReference type="Proteomes" id="UP001174909">
    <property type="component" value="Unassembled WGS sequence"/>
</dbReference>
<proteinExistence type="predicted"/>
<sequence length="122" mass="14342">HNLPARRPGICYAIRLLEEARATLRREDCERNKVQLFRALQTQPRNKNFEHVFHEATRENSNLQSLLQQLQTRIHMKDCELIDAQEELRMKEEHVLFWKGKASVTTTAGTKRSRDDEGSGYH</sequence>